<dbReference type="OrthoDB" id="7695256at2759"/>
<protein>
    <recommendedName>
        <fullName evidence="3">PiggyBac transposable element-derived protein domain-containing protein</fullName>
    </recommendedName>
</protein>
<evidence type="ECO:0000256" key="1">
    <source>
        <dbReference type="SAM" id="MobiDB-lite"/>
    </source>
</evidence>
<feature type="region of interest" description="Disordered" evidence="1">
    <location>
        <begin position="94"/>
        <end position="131"/>
    </location>
</feature>
<reference evidence="4" key="2">
    <citation type="submission" date="2017-10" db="EMBL/GenBank/DDBJ databases">
        <title>Ladona fulva Genome sequencing and assembly.</title>
        <authorList>
            <person name="Murali S."/>
            <person name="Richards S."/>
            <person name="Bandaranaike D."/>
            <person name="Bellair M."/>
            <person name="Blankenburg K."/>
            <person name="Chao H."/>
            <person name="Dinh H."/>
            <person name="Doddapaneni H."/>
            <person name="Dugan-Rocha S."/>
            <person name="Elkadiri S."/>
            <person name="Gnanaolivu R."/>
            <person name="Hernandez B."/>
            <person name="Skinner E."/>
            <person name="Javaid M."/>
            <person name="Lee S."/>
            <person name="Li M."/>
            <person name="Ming W."/>
            <person name="Munidasa M."/>
            <person name="Muniz J."/>
            <person name="Nguyen L."/>
            <person name="Hughes D."/>
            <person name="Osuji N."/>
            <person name="Pu L.-L."/>
            <person name="Puazo M."/>
            <person name="Qu C."/>
            <person name="Quiroz J."/>
            <person name="Raj R."/>
            <person name="Weissenberger G."/>
            <person name="Xin Y."/>
            <person name="Zou X."/>
            <person name="Han Y."/>
            <person name="Worley K."/>
            <person name="Muzny D."/>
            <person name="Gibbs R."/>
        </authorList>
    </citation>
    <scope>NUCLEOTIDE SEQUENCE</scope>
    <source>
        <strain evidence="4">Sampled in the wild</strain>
    </source>
</reference>
<reference evidence="4" key="1">
    <citation type="submission" date="2013-04" db="EMBL/GenBank/DDBJ databases">
        <authorList>
            <person name="Qu J."/>
            <person name="Murali S.C."/>
            <person name="Bandaranaike D."/>
            <person name="Bellair M."/>
            <person name="Blankenburg K."/>
            <person name="Chao H."/>
            <person name="Dinh H."/>
            <person name="Doddapaneni H."/>
            <person name="Downs B."/>
            <person name="Dugan-Rocha S."/>
            <person name="Elkadiri S."/>
            <person name="Gnanaolivu R.D."/>
            <person name="Hernandez B."/>
            <person name="Javaid M."/>
            <person name="Jayaseelan J.C."/>
            <person name="Lee S."/>
            <person name="Li M."/>
            <person name="Ming W."/>
            <person name="Munidasa M."/>
            <person name="Muniz J."/>
            <person name="Nguyen L."/>
            <person name="Ongeri F."/>
            <person name="Osuji N."/>
            <person name="Pu L.-L."/>
            <person name="Puazo M."/>
            <person name="Qu C."/>
            <person name="Quiroz J."/>
            <person name="Raj R."/>
            <person name="Weissenberger G."/>
            <person name="Xin Y."/>
            <person name="Zou X."/>
            <person name="Han Y."/>
            <person name="Richards S."/>
            <person name="Worley K."/>
            <person name="Muzny D."/>
            <person name="Gibbs R."/>
        </authorList>
    </citation>
    <scope>NUCLEOTIDE SEQUENCE</scope>
    <source>
        <strain evidence="4">Sampled in the wild</strain>
    </source>
</reference>
<dbReference type="Pfam" id="PF13843">
    <property type="entry name" value="DDE_Tnp_1_7"/>
    <property type="match status" value="1"/>
</dbReference>
<comment type="caution">
    <text evidence="4">The sequence shown here is derived from an EMBL/GenBank/DDBJ whole genome shotgun (WGS) entry which is preliminary data.</text>
</comment>
<dbReference type="InterPro" id="IPR029526">
    <property type="entry name" value="PGBD"/>
</dbReference>
<accession>A0A8K0KNI0</accession>
<gene>
    <name evidence="4" type="ORF">J437_LFUL017245</name>
</gene>
<organism evidence="4 5">
    <name type="scientific">Ladona fulva</name>
    <name type="common">Scarce chaser dragonfly</name>
    <name type="synonym">Libellula fulva</name>
    <dbReference type="NCBI Taxonomy" id="123851"/>
    <lineage>
        <taxon>Eukaryota</taxon>
        <taxon>Metazoa</taxon>
        <taxon>Ecdysozoa</taxon>
        <taxon>Arthropoda</taxon>
        <taxon>Hexapoda</taxon>
        <taxon>Insecta</taxon>
        <taxon>Pterygota</taxon>
        <taxon>Palaeoptera</taxon>
        <taxon>Odonata</taxon>
        <taxon>Epiprocta</taxon>
        <taxon>Anisoptera</taxon>
        <taxon>Libelluloidea</taxon>
        <taxon>Libellulidae</taxon>
        <taxon>Ladona</taxon>
    </lineage>
</organism>
<feature type="compositionally biased region" description="Basic and acidic residues" evidence="1">
    <location>
        <begin position="108"/>
        <end position="125"/>
    </location>
</feature>
<dbReference type="EMBL" id="KZ309339">
    <property type="protein sequence ID" value="KAG8238352.1"/>
    <property type="molecule type" value="Genomic_DNA"/>
</dbReference>
<sequence length="156" mass="18085">MGEGKLNRWTGDIQKKPTCILEYNKYMGGVDRADMYLAYFSVLRKTMKWTKKVVLWLISSALFNSFVVYKTLNTTTRLNFRKFVLKVAKGWAKCEEGKSASSSDDDTDGRRERPTQHALRRDNPARLEGGMQQGKIWVEAWLEGVEWYDSPMKTET</sequence>
<dbReference type="PANTHER" id="PTHR46599:SF3">
    <property type="entry name" value="PIGGYBAC TRANSPOSABLE ELEMENT-DERIVED PROTEIN 4"/>
    <property type="match status" value="1"/>
</dbReference>
<keyword evidence="2" id="KW-1133">Transmembrane helix</keyword>
<dbReference type="PANTHER" id="PTHR46599">
    <property type="entry name" value="PIGGYBAC TRANSPOSABLE ELEMENT-DERIVED PROTEIN 4"/>
    <property type="match status" value="1"/>
</dbReference>
<evidence type="ECO:0000313" key="4">
    <source>
        <dbReference type="EMBL" id="KAG8238352.1"/>
    </source>
</evidence>
<evidence type="ECO:0000313" key="5">
    <source>
        <dbReference type="Proteomes" id="UP000792457"/>
    </source>
</evidence>
<evidence type="ECO:0000256" key="2">
    <source>
        <dbReference type="SAM" id="Phobius"/>
    </source>
</evidence>
<name>A0A8K0KNI0_LADFU</name>
<evidence type="ECO:0000259" key="3">
    <source>
        <dbReference type="Pfam" id="PF13843"/>
    </source>
</evidence>
<dbReference type="AlphaFoldDB" id="A0A8K0KNI0"/>
<keyword evidence="2" id="KW-0812">Transmembrane</keyword>
<feature type="domain" description="PiggyBac transposable element-derived protein" evidence="3">
    <location>
        <begin position="8"/>
        <end position="66"/>
    </location>
</feature>
<proteinExistence type="predicted"/>
<keyword evidence="5" id="KW-1185">Reference proteome</keyword>
<keyword evidence="2" id="KW-0472">Membrane</keyword>
<feature type="transmembrane region" description="Helical" evidence="2">
    <location>
        <begin position="53"/>
        <end position="72"/>
    </location>
</feature>
<dbReference type="Proteomes" id="UP000792457">
    <property type="component" value="Unassembled WGS sequence"/>
</dbReference>